<dbReference type="InterPro" id="IPR002491">
    <property type="entry name" value="ABC_transptr_periplasmic_BD"/>
</dbReference>
<dbReference type="PANTHER" id="PTHR30535:SF4">
    <property type="entry name" value="HEMIN-BINDING PERIPLASMIC PROTEIN HMUT"/>
    <property type="match status" value="1"/>
</dbReference>
<dbReference type="OrthoDB" id="9797736at2"/>
<keyword evidence="4" id="KW-1185">Reference proteome</keyword>
<evidence type="ECO:0000313" key="3">
    <source>
        <dbReference type="EMBL" id="TCT10625.1"/>
    </source>
</evidence>
<dbReference type="PROSITE" id="PS50983">
    <property type="entry name" value="FE_B12_PBP"/>
    <property type="match status" value="1"/>
</dbReference>
<dbReference type="InterPro" id="IPR050902">
    <property type="entry name" value="ABC_Transporter_SBP"/>
</dbReference>
<dbReference type="EMBL" id="SMAK01000005">
    <property type="protein sequence ID" value="TCT10625.1"/>
    <property type="molecule type" value="Genomic_DNA"/>
</dbReference>
<dbReference type="SUPFAM" id="SSF53807">
    <property type="entry name" value="Helical backbone' metal receptor"/>
    <property type="match status" value="1"/>
</dbReference>
<organism evidence="3 4">
    <name type="scientific">Tepidamorphus gemmatus</name>
    <dbReference type="NCBI Taxonomy" id="747076"/>
    <lineage>
        <taxon>Bacteria</taxon>
        <taxon>Pseudomonadati</taxon>
        <taxon>Pseudomonadota</taxon>
        <taxon>Alphaproteobacteria</taxon>
        <taxon>Hyphomicrobiales</taxon>
        <taxon>Tepidamorphaceae</taxon>
        <taxon>Tepidamorphus</taxon>
    </lineage>
</organism>
<name>A0A4R3MG66_9HYPH</name>
<feature type="chain" id="PRO_5020934928" evidence="1">
    <location>
        <begin position="27"/>
        <end position="316"/>
    </location>
</feature>
<evidence type="ECO:0000256" key="1">
    <source>
        <dbReference type="SAM" id="SignalP"/>
    </source>
</evidence>
<comment type="caution">
    <text evidence="3">The sequence shown here is derived from an EMBL/GenBank/DDBJ whole genome shotgun (WGS) entry which is preliminary data.</text>
</comment>
<dbReference type="AlphaFoldDB" id="A0A4R3MG66"/>
<reference evidence="3 4" key="1">
    <citation type="submission" date="2019-03" db="EMBL/GenBank/DDBJ databases">
        <title>Genomic Encyclopedia of Type Strains, Phase IV (KMG-IV): sequencing the most valuable type-strain genomes for metagenomic binning, comparative biology and taxonomic classification.</title>
        <authorList>
            <person name="Goeker M."/>
        </authorList>
    </citation>
    <scope>NUCLEOTIDE SEQUENCE [LARGE SCALE GENOMIC DNA]</scope>
    <source>
        <strain evidence="3 4">DSM 19345</strain>
    </source>
</reference>
<evidence type="ECO:0000259" key="2">
    <source>
        <dbReference type="PROSITE" id="PS50983"/>
    </source>
</evidence>
<dbReference type="PANTHER" id="PTHR30535">
    <property type="entry name" value="VITAMIN B12-BINDING PROTEIN"/>
    <property type="match status" value="1"/>
</dbReference>
<dbReference type="Pfam" id="PF01497">
    <property type="entry name" value="Peripla_BP_2"/>
    <property type="match status" value="1"/>
</dbReference>
<proteinExistence type="predicted"/>
<gene>
    <name evidence="3" type="ORF">EDC22_105124</name>
</gene>
<sequence length="316" mass="32747">MPCLPPTLAAAATVAIFAAAAVPAGAVEVVDADDRHVEIADSSHVVSVGGSVTEIIYALGLGHRVAAVDSTSLYPPGVLSEKPVVGYMRALSAEGVLSTSPTLILAEEGSGPPETIELLEKASVPFVLVPSEPGAEGALAKIRFVAEAMEVPERGDRLASLVAEDLETVRRAVQHVPRKARVMFILSLSDGRVLAAGDGTSAATMIELAGATNALTGFTGFKPVNNEAILEAAPDVIVMMARGDHAASPQEVFAHPALAATPAATMHRLVTMDGLYLLGFGPRIAHAVRDLAAAIYPSLELPDLEPRSWTTGETEP</sequence>
<protein>
    <submittedName>
        <fullName evidence="3">Iron complex transport system substrate-binding protein</fullName>
    </submittedName>
</protein>
<accession>A0A4R3MG66</accession>
<feature type="domain" description="Fe/B12 periplasmic-binding" evidence="2">
    <location>
        <begin position="44"/>
        <end position="299"/>
    </location>
</feature>
<keyword evidence="1" id="KW-0732">Signal</keyword>
<feature type="signal peptide" evidence="1">
    <location>
        <begin position="1"/>
        <end position="26"/>
    </location>
</feature>
<dbReference type="Gene3D" id="3.40.50.1980">
    <property type="entry name" value="Nitrogenase molybdenum iron protein domain"/>
    <property type="match status" value="2"/>
</dbReference>
<dbReference type="RefSeq" id="WP_132806474.1">
    <property type="nucleotide sequence ID" value="NZ_SMAK01000005.1"/>
</dbReference>
<dbReference type="Proteomes" id="UP000295678">
    <property type="component" value="Unassembled WGS sequence"/>
</dbReference>
<evidence type="ECO:0000313" key="4">
    <source>
        <dbReference type="Proteomes" id="UP000295678"/>
    </source>
</evidence>